<proteinExistence type="predicted"/>
<name>A0A0R2BQE5_9LACO</name>
<accession>A0A0R2BQE5</accession>
<reference evidence="1 2" key="1">
    <citation type="journal article" date="2015" name="Genome Announc.">
        <title>Expanding the biotechnology potential of lactobacilli through comparative genomics of 213 strains and associated genera.</title>
        <authorList>
            <person name="Sun Z."/>
            <person name="Harris H.M."/>
            <person name="McCann A."/>
            <person name="Guo C."/>
            <person name="Argimon S."/>
            <person name="Zhang W."/>
            <person name="Yang X."/>
            <person name="Jeffery I.B."/>
            <person name="Cooney J.C."/>
            <person name="Kagawa T.F."/>
            <person name="Liu W."/>
            <person name="Song Y."/>
            <person name="Salvetti E."/>
            <person name="Wrobel A."/>
            <person name="Rasinkangas P."/>
            <person name="Parkhill J."/>
            <person name="Rea M.C."/>
            <person name="O'Sullivan O."/>
            <person name="Ritari J."/>
            <person name="Douillard F.P."/>
            <person name="Paul Ross R."/>
            <person name="Yang R."/>
            <person name="Briner A.E."/>
            <person name="Felis G.E."/>
            <person name="de Vos W.M."/>
            <person name="Barrangou R."/>
            <person name="Klaenhammer T.R."/>
            <person name="Caufield P.W."/>
            <person name="Cui Y."/>
            <person name="Zhang H."/>
            <person name="O'Toole P.W."/>
        </authorList>
    </citation>
    <scope>NUCLEOTIDE SEQUENCE [LARGE SCALE GENOMIC DNA]</scope>
    <source>
        <strain evidence="1 2">DSM 20452</strain>
    </source>
</reference>
<gene>
    <name evidence="1" type="ORF">FC48_GL001614</name>
</gene>
<dbReference type="PATRIC" id="fig|1423772.3.peg.1718"/>
<sequence>MLIVAVVAGVFIWHKNSADSNLIDNVKFSFSGYNENGTVVAVIPPEDEKKIAIMQLDYLRKKDFVDKSTAKTLKSLIEDANSINSVNTSTLTDSEKQILSTALNFKGGMLETKFSKSTNLHNGEKITYRWKVNNEDIPLKSGERTITVKGLKEPETLTAEKIKQKVKFKFYGLDGSGNIGIEKNEFGDADLKFSTANNGSLENGEKITIRVTTDSAQLKEAGYVFKGAHEFKLTVKDLADAKNVKNLDEAKKIVEKALADENKGRTTIEPTGKWYIGVDSSRDSYDFMSTPSDIKELTSRDLNSKRIIIGQIAKETHHYDEIVGGDDVEYEFVNYSFDLDLSDNTISVDSADEERTIDNVKLDGLEKTVGSDFSPLK</sequence>
<evidence type="ECO:0000313" key="2">
    <source>
        <dbReference type="Proteomes" id="UP000051612"/>
    </source>
</evidence>
<organism evidence="1 2">
    <name type="scientific">Ligilactobacillus murinus DSM 20452 = NBRC 14221</name>
    <dbReference type="NCBI Taxonomy" id="1423772"/>
    <lineage>
        <taxon>Bacteria</taxon>
        <taxon>Bacillati</taxon>
        <taxon>Bacillota</taxon>
        <taxon>Bacilli</taxon>
        <taxon>Lactobacillales</taxon>
        <taxon>Lactobacillaceae</taxon>
        <taxon>Ligilactobacillus</taxon>
    </lineage>
</organism>
<comment type="caution">
    <text evidence="1">The sequence shown here is derived from an EMBL/GenBank/DDBJ whole genome shotgun (WGS) entry which is preliminary data.</text>
</comment>
<protein>
    <submittedName>
        <fullName evidence="1">Uncharacterized protein</fullName>
    </submittedName>
</protein>
<dbReference type="EMBL" id="AYYN01000002">
    <property type="protein sequence ID" value="KRM78102.1"/>
    <property type="molecule type" value="Genomic_DNA"/>
</dbReference>
<evidence type="ECO:0000313" key="1">
    <source>
        <dbReference type="EMBL" id="KRM78102.1"/>
    </source>
</evidence>
<dbReference type="Proteomes" id="UP000051612">
    <property type="component" value="Unassembled WGS sequence"/>
</dbReference>
<dbReference type="AlphaFoldDB" id="A0A0R2BQE5"/>